<keyword evidence="5" id="KW-0012">Acyltransferase</keyword>
<evidence type="ECO:0000256" key="1">
    <source>
        <dbReference type="ARBA" id="ARBA00009943"/>
    </source>
</evidence>
<dbReference type="GO" id="GO:0071555">
    <property type="term" value="P:cell wall organization"/>
    <property type="evidence" value="ECO:0007669"/>
    <property type="project" value="UniProtKB-KW"/>
</dbReference>
<gene>
    <name evidence="7" type="ORF">A2942_01710</name>
</gene>
<evidence type="ECO:0000256" key="4">
    <source>
        <dbReference type="ARBA" id="ARBA00022984"/>
    </source>
</evidence>
<keyword evidence="3" id="KW-0133">Cell shape</keyword>
<evidence type="ECO:0000313" key="8">
    <source>
        <dbReference type="Proteomes" id="UP000178534"/>
    </source>
</evidence>
<dbReference type="STRING" id="1798665.A2942_01710"/>
<keyword evidence="6" id="KW-0961">Cell wall biogenesis/degradation</keyword>
<dbReference type="PANTHER" id="PTHR36174">
    <property type="entry name" value="LIPID II:GLYCINE GLYCYLTRANSFERASE"/>
    <property type="match status" value="1"/>
</dbReference>
<comment type="similarity">
    <text evidence="1">Belongs to the FemABX family.</text>
</comment>
<dbReference type="GO" id="GO:0016755">
    <property type="term" value="F:aminoacyltransferase activity"/>
    <property type="evidence" value="ECO:0007669"/>
    <property type="project" value="InterPro"/>
</dbReference>
<proteinExistence type="inferred from homology"/>
<evidence type="ECO:0000256" key="2">
    <source>
        <dbReference type="ARBA" id="ARBA00022679"/>
    </source>
</evidence>
<dbReference type="PANTHER" id="PTHR36174:SF1">
    <property type="entry name" value="LIPID II:GLYCINE GLYCYLTRANSFERASE"/>
    <property type="match status" value="1"/>
</dbReference>
<keyword evidence="2" id="KW-0808">Transferase</keyword>
<evidence type="ECO:0008006" key="9">
    <source>
        <dbReference type="Google" id="ProtNLM"/>
    </source>
</evidence>
<dbReference type="GO" id="GO:0009252">
    <property type="term" value="P:peptidoglycan biosynthetic process"/>
    <property type="evidence" value="ECO:0007669"/>
    <property type="project" value="UniProtKB-KW"/>
</dbReference>
<accession>A0A1G2DEA1</accession>
<keyword evidence="4" id="KW-0573">Peptidoglycan synthesis</keyword>
<evidence type="ECO:0000256" key="3">
    <source>
        <dbReference type="ARBA" id="ARBA00022960"/>
    </source>
</evidence>
<evidence type="ECO:0000256" key="5">
    <source>
        <dbReference type="ARBA" id="ARBA00023315"/>
    </source>
</evidence>
<dbReference type="PROSITE" id="PS51191">
    <property type="entry name" value="FEMABX"/>
    <property type="match status" value="1"/>
</dbReference>
<dbReference type="Proteomes" id="UP000178534">
    <property type="component" value="Unassembled WGS sequence"/>
</dbReference>
<dbReference type="InterPro" id="IPR050644">
    <property type="entry name" value="PG_Glycine_Bridge_Synth"/>
</dbReference>
<dbReference type="Gene3D" id="3.40.630.30">
    <property type="match status" value="2"/>
</dbReference>
<dbReference type="GO" id="GO:0008360">
    <property type="term" value="P:regulation of cell shape"/>
    <property type="evidence" value="ECO:0007669"/>
    <property type="project" value="UniProtKB-KW"/>
</dbReference>
<sequence length="346" mass="40111">MTIEDVTVGNKHEWNEFVEDHFPFVGAFMQTWEWGEFQKELGREIGRYTVVENEKQIAAFTIVHFALPAGMHYGYVQRGPVIRKDVADDTVITILETIKLWAKKQFPRFVFLRLEPPLSTLPQGLAHRGFRVPPYYIQPRYNMLVSLHANEEEIAASFHPSTRSNLRRAEKRGVSVLMKPAIGQDDYASYCLMMKDTIRRNSGQNAYPGDEYFRSLLRTIPFIGDTNDQHSLLLGAFYGYRDGKPASVHFVLFFGKTATYLYGASHTEHLKAKVDTYLHWLAMKEAKWRGYEYYDLGGIDDSRWPSLTNFKRQFRGEETSYIGNIDIPFNRVSYGAYSLLKRFKHA</sequence>
<dbReference type="Pfam" id="PF02388">
    <property type="entry name" value="FemAB"/>
    <property type="match status" value="3"/>
</dbReference>
<evidence type="ECO:0000256" key="6">
    <source>
        <dbReference type="ARBA" id="ARBA00023316"/>
    </source>
</evidence>
<name>A0A1G2DEA1_9BACT</name>
<evidence type="ECO:0000313" key="7">
    <source>
        <dbReference type="EMBL" id="OGZ11977.1"/>
    </source>
</evidence>
<protein>
    <recommendedName>
        <fullName evidence="9">BioF2-like acetyltransferase domain-containing protein</fullName>
    </recommendedName>
</protein>
<dbReference type="AlphaFoldDB" id="A0A1G2DEA1"/>
<dbReference type="InterPro" id="IPR016181">
    <property type="entry name" value="Acyl_CoA_acyltransferase"/>
</dbReference>
<comment type="caution">
    <text evidence="7">The sequence shown here is derived from an EMBL/GenBank/DDBJ whole genome shotgun (WGS) entry which is preliminary data.</text>
</comment>
<dbReference type="EMBL" id="MHLP01000030">
    <property type="protein sequence ID" value="OGZ11977.1"/>
    <property type="molecule type" value="Genomic_DNA"/>
</dbReference>
<organism evidence="7 8">
    <name type="scientific">Candidatus Lloydbacteria bacterium RIFCSPLOWO2_01_FULL_50_20</name>
    <dbReference type="NCBI Taxonomy" id="1798665"/>
    <lineage>
        <taxon>Bacteria</taxon>
        <taxon>Candidatus Lloydiibacteriota</taxon>
    </lineage>
</organism>
<reference evidence="7 8" key="1">
    <citation type="journal article" date="2016" name="Nat. Commun.">
        <title>Thousands of microbial genomes shed light on interconnected biogeochemical processes in an aquifer system.</title>
        <authorList>
            <person name="Anantharaman K."/>
            <person name="Brown C.T."/>
            <person name="Hug L.A."/>
            <person name="Sharon I."/>
            <person name="Castelle C.J."/>
            <person name="Probst A.J."/>
            <person name="Thomas B.C."/>
            <person name="Singh A."/>
            <person name="Wilkins M.J."/>
            <person name="Karaoz U."/>
            <person name="Brodie E.L."/>
            <person name="Williams K.H."/>
            <person name="Hubbard S.S."/>
            <person name="Banfield J.F."/>
        </authorList>
    </citation>
    <scope>NUCLEOTIDE SEQUENCE [LARGE SCALE GENOMIC DNA]</scope>
</reference>
<dbReference type="InterPro" id="IPR003447">
    <property type="entry name" value="FEMABX"/>
</dbReference>
<dbReference type="SUPFAM" id="SSF55729">
    <property type="entry name" value="Acyl-CoA N-acyltransferases (Nat)"/>
    <property type="match status" value="2"/>
</dbReference>